<sequence length="28" mass="3192">MLNGLQNNMELAFVHSTMMVPSKHPHNI</sequence>
<protein>
    <submittedName>
        <fullName evidence="1">Uncharacterized protein</fullName>
    </submittedName>
</protein>
<dbReference type="InParanoid" id="A0A2P5D3B8"/>
<proteinExistence type="predicted"/>
<gene>
    <name evidence="1" type="ORF">TorRG33x02_263840</name>
</gene>
<organism evidence="1 2">
    <name type="scientific">Trema orientale</name>
    <name type="common">Charcoal tree</name>
    <name type="synonym">Celtis orientalis</name>
    <dbReference type="NCBI Taxonomy" id="63057"/>
    <lineage>
        <taxon>Eukaryota</taxon>
        <taxon>Viridiplantae</taxon>
        <taxon>Streptophyta</taxon>
        <taxon>Embryophyta</taxon>
        <taxon>Tracheophyta</taxon>
        <taxon>Spermatophyta</taxon>
        <taxon>Magnoliopsida</taxon>
        <taxon>eudicotyledons</taxon>
        <taxon>Gunneridae</taxon>
        <taxon>Pentapetalae</taxon>
        <taxon>rosids</taxon>
        <taxon>fabids</taxon>
        <taxon>Rosales</taxon>
        <taxon>Cannabaceae</taxon>
        <taxon>Trema</taxon>
    </lineage>
</organism>
<name>A0A2P5D3B8_TREOI</name>
<accession>A0A2P5D3B8</accession>
<dbReference type="EMBL" id="JXTC01000301">
    <property type="protein sequence ID" value="PON67789.1"/>
    <property type="molecule type" value="Genomic_DNA"/>
</dbReference>
<keyword evidence="2" id="KW-1185">Reference proteome</keyword>
<dbReference type="AlphaFoldDB" id="A0A2P5D3B8"/>
<comment type="caution">
    <text evidence="1">The sequence shown here is derived from an EMBL/GenBank/DDBJ whole genome shotgun (WGS) entry which is preliminary data.</text>
</comment>
<reference evidence="2" key="1">
    <citation type="submission" date="2016-06" db="EMBL/GenBank/DDBJ databases">
        <title>Parallel loss of symbiosis genes in relatives of nitrogen-fixing non-legume Parasponia.</title>
        <authorList>
            <person name="Van Velzen R."/>
            <person name="Holmer R."/>
            <person name="Bu F."/>
            <person name="Rutten L."/>
            <person name="Van Zeijl A."/>
            <person name="Liu W."/>
            <person name="Santuari L."/>
            <person name="Cao Q."/>
            <person name="Sharma T."/>
            <person name="Shen D."/>
            <person name="Roswanjaya Y."/>
            <person name="Wardhani T."/>
            <person name="Kalhor M.S."/>
            <person name="Jansen J."/>
            <person name="Van den Hoogen J."/>
            <person name="Gungor B."/>
            <person name="Hartog M."/>
            <person name="Hontelez J."/>
            <person name="Verver J."/>
            <person name="Yang W.-C."/>
            <person name="Schijlen E."/>
            <person name="Repin R."/>
            <person name="Schilthuizen M."/>
            <person name="Schranz E."/>
            <person name="Heidstra R."/>
            <person name="Miyata K."/>
            <person name="Fedorova E."/>
            <person name="Kohlen W."/>
            <person name="Bisseling T."/>
            <person name="Smit S."/>
            <person name="Geurts R."/>
        </authorList>
    </citation>
    <scope>NUCLEOTIDE SEQUENCE [LARGE SCALE GENOMIC DNA]</scope>
    <source>
        <strain evidence="2">cv. RG33-2</strain>
    </source>
</reference>
<dbReference type="Proteomes" id="UP000237000">
    <property type="component" value="Unassembled WGS sequence"/>
</dbReference>
<evidence type="ECO:0000313" key="2">
    <source>
        <dbReference type="Proteomes" id="UP000237000"/>
    </source>
</evidence>
<evidence type="ECO:0000313" key="1">
    <source>
        <dbReference type="EMBL" id="PON67789.1"/>
    </source>
</evidence>